<dbReference type="InterPro" id="IPR005312">
    <property type="entry name" value="DUF1759"/>
</dbReference>
<accession>A0A9D4Q690</accession>
<dbReference type="Proteomes" id="UP000821837">
    <property type="component" value="Unassembled WGS sequence"/>
</dbReference>
<dbReference type="Pfam" id="PF03564">
    <property type="entry name" value="DUF1759"/>
    <property type="match status" value="1"/>
</dbReference>
<evidence type="ECO:0000256" key="1">
    <source>
        <dbReference type="SAM" id="Coils"/>
    </source>
</evidence>
<keyword evidence="1" id="KW-0175">Coiled coil</keyword>
<reference evidence="2" key="2">
    <citation type="submission" date="2021-09" db="EMBL/GenBank/DDBJ databases">
        <authorList>
            <person name="Jia N."/>
            <person name="Wang J."/>
            <person name="Shi W."/>
            <person name="Du L."/>
            <person name="Sun Y."/>
            <person name="Zhan W."/>
            <person name="Jiang J."/>
            <person name="Wang Q."/>
            <person name="Zhang B."/>
            <person name="Ji P."/>
            <person name="Sakyi L.B."/>
            <person name="Cui X."/>
            <person name="Yuan T."/>
            <person name="Jiang B."/>
            <person name="Yang W."/>
            <person name="Lam T.T.-Y."/>
            <person name="Chang Q."/>
            <person name="Ding S."/>
            <person name="Wang X."/>
            <person name="Zhu J."/>
            <person name="Ruan X."/>
            <person name="Zhao L."/>
            <person name="Wei J."/>
            <person name="Que T."/>
            <person name="Du C."/>
            <person name="Cheng J."/>
            <person name="Dai P."/>
            <person name="Han X."/>
            <person name="Huang E."/>
            <person name="Gao Y."/>
            <person name="Liu J."/>
            <person name="Shao H."/>
            <person name="Ye R."/>
            <person name="Li L."/>
            <person name="Wei W."/>
            <person name="Wang X."/>
            <person name="Wang C."/>
            <person name="Huo Q."/>
            <person name="Li W."/>
            <person name="Guo W."/>
            <person name="Chen H."/>
            <person name="Chen S."/>
            <person name="Zhou L."/>
            <person name="Zhou L."/>
            <person name="Ni X."/>
            <person name="Tian J."/>
            <person name="Zhou Y."/>
            <person name="Sheng Y."/>
            <person name="Liu T."/>
            <person name="Pan Y."/>
            <person name="Xia L."/>
            <person name="Li J."/>
            <person name="Zhao F."/>
            <person name="Cao W."/>
        </authorList>
    </citation>
    <scope>NUCLEOTIDE SEQUENCE</scope>
    <source>
        <strain evidence="2">Rsan-2018</strain>
        <tissue evidence="2">Larvae</tissue>
    </source>
</reference>
<dbReference type="EMBL" id="JABSTV010001248">
    <property type="protein sequence ID" value="KAH7968770.1"/>
    <property type="molecule type" value="Genomic_DNA"/>
</dbReference>
<name>A0A9D4Q690_RHISA</name>
<keyword evidence="3" id="KW-1185">Reference proteome</keyword>
<protein>
    <submittedName>
        <fullName evidence="2">Uncharacterized protein</fullName>
    </submittedName>
</protein>
<proteinExistence type="predicted"/>
<dbReference type="AlphaFoldDB" id="A0A9D4Q690"/>
<evidence type="ECO:0000313" key="3">
    <source>
        <dbReference type="Proteomes" id="UP000821837"/>
    </source>
</evidence>
<gene>
    <name evidence="2" type="ORF">HPB52_011269</name>
</gene>
<dbReference type="VEuPathDB" id="VectorBase:RSAN_054851"/>
<comment type="caution">
    <text evidence="2">The sequence shown here is derived from an EMBL/GenBank/DDBJ whole genome shotgun (WGS) entry which is preliminary data.</text>
</comment>
<reference evidence="2" key="1">
    <citation type="journal article" date="2020" name="Cell">
        <title>Large-Scale Comparative Analyses of Tick Genomes Elucidate Their Genetic Diversity and Vector Capacities.</title>
        <authorList>
            <consortium name="Tick Genome and Microbiome Consortium (TIGMIC)"/>
            <person name="Jia N."/>
            <person name="Wang J."/>
            <person name="Shi W."/>
            <person name="Du L."/>
            <person name="Sun Y."/>
            <person name="Zhan W."/>
            <person name="Jiang J.F."/>
            <person name="Wang Q."/>
            <person name="Zhang B."/>
            <person name="Ji P."/>
            <person name="Bell-Sakyi L."/>
            <person name="Cui X.M."/>
            <person name="Yuan T.T."/>
            <person name="Jiang B.G."/>
            <person name="Yang W.F."/>
            <person name="Lam T.T."/>
            <person name="Chang Q.C."/>
            <person name="Ding S.J."/>
            <person name="Wang X.J."/>
            <person name="Zhu J.G."/>
            <person name="Ruan X.D."/>
            <person name="Zhao L."/>
            <person name="Wei J.T."/>
            <person name="Ye R.Z."/>
            <person name="Que T.C."/>
            <person name="Du C.H."/>
            <person name="Zhou Y.H."/>
            <person name="Cheng J.X."/>
            <person name="Dai P.F."/>
            <person name="Guo W.B."/>
            <person name="Han X.H."/>
            <person name="Huang E.J."/>
            <person name="Li L.F."/>
            <person name="Wei W."/>
            <person name="Gao Y.C."/>
            <person name="Liu J.Z."/>
            <person name="Shao H.Z."/>
            <person name="Wang X."/>
            <person name="Wang C.C."/>
            <person name="Yang T.C."/>
            <person name="Huo Q.B."/>
            <person name="Li W."/>
            <person name="Chen H.Y."/>
            <person name="Chen S.E."/>
            <person name="Zhou L.G."/>
            <person name="Ni X.B."/>
            <person name="Tian J.H."/>
            <person name="Sheng Y."/>
            <person name="Liu T."/>
            <person name="Pan Y.S."/>
            <person name="Xia L.Y."/>
            <person name="Li J."/>
            <person name="Zhao F."/>
            <person name="Cao W.C."/>
        </authorList>
    </citation>
    <scope>NUCLEOTIDE SEQUENCE</scope>
    <source>
        <strain evidence="2">Rsan-2018</strain>
    </source>
</reference>
<sequence>MERLRTKLTVLRIELEKLREELVLLKTKDELEPDQEDRITTVGDESEAIVKDLKQQDAFIEPYVSTDDLAEEYGGVRRYHALITRMRTRLERLQRKSLDHGKYNGLIAHQRRRASQATKTGTPKVQRAAAAVSGTQGSEQNYEYAKKTLKERFGRQDMLVQKHLTQLLDLLSVKTLNDVNALRCLHEQWAVEFHKTHVTDKDVLDISTLDAILGSLRLELESRERVHAYATHKLYISRL</sequence>
<feature type="coiled-coil region" evidence="1">
    <location>
        <begin position="1"/>
        <end position="28"/>
    </location>
</feature>
<organism evidence="2 3">
    <name type="scientific">Rhipicephalus sanguineus</name>
    <name type="common">Brown dog tick</name>
    <name type="synonym">Ixodes sanguineus</name>
    <dbReference type="NCBI Taxonomy" id="34632"/>
    <lineage>
        <taxon>Eukaryota</taxon>
        <taxon>Metazoa</taxon>
        <taxon>Ecdysozoa</taxon>
        <taxon>Arthropoda</taxon>
        <taxon>Chelicerata</taxon>
        <taxon>Arachnida</taxon>
        <taxon>Acari</taxon>
        <taxon>Parasitiformes</taxon>
        <taxon>Ixodida</taxon>
        <taxon>Ixodoidea</taxon>
        <taxon>Ixodidae</taxon>
        <taxon>Rhipicephalinae</taxon>
        <taxon>Rhipicephalus</taxon>
        <taxon>Rhipicephalus</taxon>
    </lineage>
</organism>
<evidence type="ECO:0000313" key="2">
    <source>
        <dbReference type="EMBL" id="KAH7968770.1"/>
    </source>
</evidence>